<reference evidence="1 2" key="1">
    <citation type="journal article" date="2019" name="Ecotoxicol. Environ. Saf.">
        <title>Microbial characterization of heavy metal resistant bacterial strains isolated from an electroplating wastewater treatment plant.</title>
        <authorList>
            <person name="Cai X."/>
            <person name="Zheng X."/>
            <person name="Zhang D."/>
            <person name="Iqbal W."/>
            <person name="Liu C."/>
            <person name="Yang B."/>
            <person name="Zhao X."/>
            <person name="Lu X."/>
            <person name="Mao Y."/>
        </authorList>
    </citation>
    <scope>NUCLEOTIDE SEQUENCE [LARGE SCALE GENOMIC DNA]</scope>
    <source>
        <strain evidence="1 2">Ni1-3</strain>
    </source>
</reference>
<organism evidence="1 2">
    <name type="scientific">Shewanella decolorationis</name>
    <dbReference type="NCBI Taxonomy" id="256839"/>
    <lineage>
        <taxon>Bacteria</taxon>
        <taxon>Pseudomonadati</taxon>
        <taxon>Pseudomonadota</taxon>
        <taxon>Gammaproteobacteria</taxon>
        <taxon>Alteromonadales</taxon>
        <taxon>Shewanellaceae</taxon>
        <taxon>Shewanella</taxon>
    </lineage>
</organism>
<sequence length="60" mass="6645">MDIIAEPPWMALRRVTEAMEFGVSATSIAVLDLRYFTKLSANLALACKQKQPQIFAAVCD</sequence>
<evidence type="ECO:0000313" key="1">
    <source>
        <dbReference type="EMBL" id="QTS34897.1"/>
    </source>
</evidence>
<dbReference type="EMBL" id="CP031775">
    <property type="protein sequence ID" value="QTS34897.1"/>
    <property type="molecule type" value="Genomic_DNA"/>
</dbReference>
<evidence type="ECO:0000313" key="2">
    <source>
        <dbReference type="Proteomes" id="UP000321124"/>
    </source>
</evidence>
<dbReference type="KEGG" id="sdeo:D0436_23710"/>
<protein>
    <submittedName>
        <fullName evidence="1">Uncharacterized protein</fullName>
    </submittedName>
</protein>
<dbReference type="RefSeq" id="WP_208663127.1">
    <property type="nucleotide sequence ID" value="NZ_CP031775.2"/>
</dbReference>
<gene>
    <name evidence="1" type="ORF">D0436_23710</name>
</gene>
<dbReference type="AlphaFoldDB" id="A0A8A9LE79"/>
<dbReference type="Proteomes" id="UP000321124">
    <property type="component" value="Chromosome"/>
</dbReference>
<name>A0A8A9LE79_9GAMM</name>
<accession>A0A8A9LE79</accession>
<proteinExistence type="predicted"/>